<sequence>MAEEAGEGLPRSVLPGPLRGGGGGGGGGGGSSCSPSPPPPLPAPPSAPPGPRVVRIVKSESGYGFNVRGQVSEGGQLRSIHGELYAPLQHVSAVLGGGAAERAGVRKGDRILEVNGVNVEGATHKQVVDLIRAGEKELILTVLSVPPHEADNLDPGDDSLGQSFYDYTEKQAVPISIPTYKHVEQNGEKFVVYNVYMAGRQLCSKRYREFAILHHNLKREFANFTFPRLPGKWPFSLSEQQLDARRRGLEEYLEKVCSIRVIGESDVMQEFLSESDENFNGVSDVELRVALPDVTTVTVRVKKNSTTDQVYQAVASKVGMDSTTTNYFALFEVINHSFVRKLAPNEFPHKLYVQNYTSAVPGTCLTIRKWLFTTEEEILLNDNDLAVTYFFHQAVDDVKKGYIKAEEKSYQLQKLGEQRKMVMYLNMLRTCEGYNEIVFPHCSCDSRRKGHVITAISIQHFKLHACTEEGQLENQVIAFEWDEMQRWDTDEEGMAFCFEYARGEKKPRWVKIFTPYFNYMHECFERIFCELKWRKEVEEEATDKDNKNCGKDSLCSKNIFQLMRTEHRDLVT</sequence>
<evidence type="ECO:0000256" key="11">
    <source>
        <dbReference type="ARBA" id="ARBA00071942"/>
    </source>
</evidence>
<evidence type="ECO:0000259" key="13">
    <source>
        <dbReference type="PROSITE" id="PS50106"/>
    </source>
</evidence>
<dbReference type="GO" id="GO:0006886">
    <property type="term" value="P:intracellular protein transport"/>
    <property type="evidence" value="ECO:0007669"/>
    <property type="project" value="TreeGrafter"/>
</dbReference>
<dbReference type="Gene3D" id="2.30.42.10">
    <property type="match status" value="1"/>
</dbReference>
<evidence type="ECO:0000256" key="10">
    <source>
        <dbReference type="ARBA" id="ARBA00058700"/>
    </source>
</evidence>
<dbReference type="FunFam" id="2.30.42.10:FF:000061">
    <property type="entry name" value="sorting nexin-27 isoform X2"/>
    <property type="match status" value="1"/>
</dbReference>
<dbReference type="InterPro" id="IPR029071">
    <property type="entry name" value="Ubiquitin-like_domsf"/>
</dbReference>
<evidence type="ECO:0000256" key="12">
    <source>
        <dbReference type="SAM" id="MobiDB-lite"/>
    </source>
</evidence>
<dbReference type="GO" id="GO:0031901">
    <property type="term" value="C:early endosome membrane"/>
    <property type="evidence" value="ECO:0007669"/>
    <property type="project" value="UniProtKB-SubCell"/>
</dbReference>
<dbReference type="CDD" id="cd23070">
    <property type="entry name" value="PDZ_SNX27-like"/>
    <property type="match status" value="1"/>
</dbReference>
<dbReference type="CDD" id="cd13338">
    <property type="entry name" value="FERM-like_C_SNX27"/>
    <property type="match status" value="1"/>
</dbReference>
<evidence type="ECO:0000256" key="2">
    <source>
        <dbReference type="ARBA" id="ARBA00004514"/>
    </source>
</evidence>
<dbReference type="Proteomes" id="UP001474421">
    <property type="component" value="Unassembled WGS sequence"/>
</dbReference>
<dbReference type="SUPFAM" id="SSF50156">
    <property type="entry name" value="PDZ domain-like"/>
    <property type="match status" value="1"/>
</dbReference>
<comment type="function">
    <text evidence="10">Involved in the retrograde transport from endosome to plasma membrane, a trafficking pathway that promotes the recycling of internalized transmembrane proteins. Following internalization, endocytosed transmembrane proteins are delivered to early endosomes and recycled to the plasma membrane instead of being degraded in lysosomes. SNX27 specifically binds and directs sorting of a subset of transmembrane proteins containing a PDZ-binding motif at the C-terminus: following interaction with target transmembrane proteins, associates with the retromer complex, preventing entry into the lysosomal pathway, and promotes retromer-tubule based plasma membrane recycling. SNX27 also binds with the WASH complex. Interacts with membranes containing phosphatidylinositol-3-phosphate (PtdIns(3P)). May participate in establishment of natural killer cell polarity. Recruits CYTIP to early endosomes.</text>
</comment>
<dbReference type="Gene3D" id="3.10.20.90">
    <property type="entry name" value="Phosphatidylinositol 3-kinase Catalytic Subunit, Chain A, domain 1"/>
    <property type="match status" value="1"/>
</dbReference>
<dbReference type="SUPFAM" id="SSF54236">
    <property type="entry name" value="Ubiquitin-like"/>
    <property type="match status" value="1"/>
</dbReference>
<dbReference type="SMART" id="SM00312">
    <property type="entry name" value="PX"/>
    <property type="match status" value="1"/>
</dbReference>
<organism evidence="16 17">
    <name type="scientific">Crotalus adamanteus</name>
    <name type="common">Eastern diamondback rattlesnake</name>
    <dbReference type="NCBI Taxonomy" id="8729"/>
    <lineage>
        <taxon>Eukaryota</taxon>
        <taxon>Metazoa</taxon>
        <taxon>Chordata</taxon>
        <taxon>Craniata</taxon>
        <taxon>Vertebrata</taxon>
        <taxon>Euteleostomi</taxon>
        <taxon>Lepidosauria</taxon>
        <taxon>Squamata</taxon>
        <taxon>Bifurcata</taxon>
        <taxon>Unidentata</taxon>
        <taxon>Episquamata</taxon>
        <taxon>Toxicofera</taxon>
        <taxon>Serpentes</taxon>
        <taxon>Colubroidea</taxon>
        <taxon>Viperidae</taxon>
        <taxon>Crotalinae</taxon>
        <taxon>Crotalus</taxon>
    </lineage>
</organism>
<dbReference type="GO" id="GO:0032456">
    <property type="term" value="P:endocytic recycling"/>
    <property type="evidence" value="ECO:0007669"/>
    <property type="project" value="TreeGrafter"/>
</dbReference>
<keyword evidence="9" id="KW-0472">Membrane</keyword>
<gene>
    <name evidence="16" type="ORF">NXF25_018296</name>
</gene>
<evidence type="ECO:0000259" key="15">
    <source>
        <dbReference type="PROSITE" id="PS50200"/>
    </source>
</evidence>
<dbReference type="PANTHER" id="PTHR12431">
    <property type="entry name" value="SORTING NEXIN 17 AND 27"/>
    <property type="match status" value="1"/>
</dbReference>
<feature type="domain" description="Ras-associating" evidence="15">
    <location>
        <begin position="283"/>
        <end position="372"/>
    </location>
</feature>
<keyword evidence="3" id="KW-0813">Transport</keyword>
<comment type="subcellular location">
    <subcellularLocation>
        <location evidence="2">Cytoplasm</location>
        <location evidence="2">Cytosol</location>
    </subcellularLocation>
    <subcellularLocation>
        <location evidence="1">Early endosome membrane</location>
        <topology evidence="1">Peripheral membrane protein</topology>
    </subcellularLocation>
</comment>
<reference evidence="16 17" key="1">
    <citation type="journal article" date="2024" name="Proc. Natl. Acad. Sci. U.S.A.">
        <title>The genetic regulatory architecture and epigenomic basis for age-related changes in rattlesnake venom.</title>
        <authorList>
            <person name="Hogan M.P."/>
            <person name="Holding M.L."/>
            <person name="Nystrom G.S."/>
            <person name="Colston T.J."/>
            <person name="Bartlett D.A."/>
            <person name="Mason A.J."/>
            <person name="Ellsworth S.A."/>
            <person name="Rautsaw R.M."/>
            <person name="Lawrence K.C."/>
            <person name="Strickland J.L."/>
            <person name="He B."/>
            <person name="Fraser P."/>
            <person name="Margres M.J."/>
            <person name="Gilbert D.M."/>
            <person name="Gibbs H.L."/>
            <person name="Parkinson C.L."/>
            <person name="Rokyta D.R."/>
        </authorList>
    </citation>
    <scope>NUCLEOTIDE SEQUENCE [LARGE SCALE GENOMIC DNA]</scope>
    <source>
        <strain evidence="16">DRR0105</strain>
    </source>
</reference>
<feature type="domain" description="PDZ" evidence="13">
    <location>
        <begin position="53"/>
        <end position="146"/>
    </location>
</feature>
<dbReference type="SMART" id="SM00228">
    <property type="entry name" value="PDZ"/>
    <property type="match status" value="1"/>
</dbReference>
<evidence type="ECO:0000256" key="1">
    <source>
        <dbReference type="ARBA" id="ARBA00004220"/>
    </source>
</evidence>
<evidence type="ECO:0000256" key="8">
    <source>
        <dbReference type="ARBA" id="ARBA00023121"/>
    </source>
</evidence>
<feature type="compositionally biased region" description="Low complexity" evidence="12">
    <location>
        <begin position="8"/>
        <end position="17"/>
    </location>
</feature>
<dbReference type="FunFam" id="1.20.80.60:FF:000002">
    <property type="entry name" value="sorting nexin-27 isoform X2"/>
    <property type="match status" value="1"/>
</dbReference>
<dbReference type="Pfam" id="PF00788">
    <property type="entry name" value="RA"/>
    <property type="match status" value="1"/>
</dbReference>
<feature type="compositionally biased region" description="Gly residues" evidence="12">
    <location>
        <begin position="18"/>
        <end position="31"/>
    </location>
</feature>
<dbReference type="InterPro" id="IPR037827">
    <property type="entry name" value="SNX27_FERM-like_dom"/>
</dbReference>
<dbReference type="Pfam" id="PF00595">
    <property type="entry name" value="PDZ"/>
    <property type="match status" value="1"/>
</dbReference>
<evidence type="ECO:0000313" key="17">
    <source>
        <dbReference type="Proteomes" id="UP001474421"/>
    </source>
</evidence>
<dbReference type="CDD" id="cd06886">
    <property type="entry name" value="PX_SNX27"/>
    <property type="match status" value="1"/>
</dbReference>
<evidence type="ECO:0000259" key="14">
    <source>
        <dbReference type="PROSITE" id="PS50195"/>
    </source>
</evidence>
<dbReference type="Gene3D" id="1.20.80.60">
    <property type="match status" value="1"/>
</dbReference>
<comment type="caution">
    <text evidence="16">The sequence shown here is derived from an EMBL/GenBank/DDBJ whole genome shotgun (WGS) entry which is preliminary data.</text>
</comment>
<dbReference type="PROSITE" id="PS50200">
    <property type="entry name" value="RA"/>
    <property type="match status" value="1"/>
</dbReference>
<proteinExistence type="predicted"/>
<dbReference type="CDD" id="cd01777">
    <property type="entry name" value="FERM_F1_SNX27"/>
    <property type="match status" value="1"/>
</dbReference>
<dbReference type="InterPro" id="IPR037833">
    <property type="entry name" value="SNX27_PX"/>
</dbReference>
<dbReference type="InterPro" id="IPR001683">
    <property type="entry name" value="PX_dom"/>
</dbReference>
<evidence type="ECO:0000256" key="5">
    <source>
        <dbReference type="ARBA" id="ARBA00022553"/>
    </source>
</evidence>
<accession>A0AAW1AN70</accession>
<evidence type="ECO:0000256" key="7">
    <source>
        <dbReference type="ARBA" id="ARBA00022927"/>
    </source>
</evidence>
<dbReference type="PROSITE" id="PS50106">
    <property type="entry name" value="PDZ"/>
    <property type="match status" value="1"/>
</dbReference>
<feature type="domain" description="PX" evidence="14">
    <location>
        <begin position="171"/>
        <end position="279"/>
    </location>
</feature>
<evidence type="ECO:0000256" key="3">
    <source>
        <dbReference type="ARBA" id="ARBA00022448"/>
    </source>
</evidence>
<keyword evidence="4" id="KW-0963">Cytoplasm</keyword>
<dbReference type="InterPro" id="IPR001478">
    <property type="entry name" value="PDZ"/>
</dbReference>
<dbReference type="SUPFAM" id="SSF64268">
    <property type="entry name" value="PX domain"/>
    <property type="match status" value="1"/>
</dbReference>
<keyword evidence="6" id="KW-0967">Endosome</keyword>
<keyword evidence="8" id="KW-0446">Lipid-binding</keyword>
<dbReference type="FunFam" id="3.10.20.90:FF:000075">
    <property type="entry name" value="sorting nexin-27 isoform X2"/>
    <property type="match status" value="1"/>
</dbReference>
<dbReference type="InterPro" id="IPR037835">
    <property type="entry name" value="SNX27_RA"/>
</dbReference>
<dbReference type="InterPro" id="IPR036871">
    <property type="entry name" value="PX_dom_sf"/>
</dbReference>
<protein>
    <recommendedName>
        <fullName evidence="11">Sorting nexin-27</fullName>
    </recommendedName>
</protein>
<dbReference type="FunFam" id="3.30.1520.10:FF:000003">
    <property type="entry name" value="sorting nexin-27 isoform X2"/>
    <property type="match status" value="1"/>
</dbReference>
<name>A0AAW1AN70_CROAD</name>
<dbReference type="InterPro" id="IPR000159">
    <property type="entry name" value="RA_dom"/>
</dbReference>
<evidence type="ECO:0000256" key="4">
    <source>
        <dbReference type="ARBA" id="ARBA00022490"/>
    </source>
</evidence>
<keyword evidence="17" id="KW-1185">Reference proteome</keyword>
<keyword evidence="7" id="KW-0653">Protein transport</keyword>
<dbReference type="GO" id="GO:0007165">
    <property type="term" value="P:signal transduction"/>
    <property type="evidence" value="ECO:0007669"/>
    <property type="project" value="InterPro"/>
</dbReference>
<dbReference type="Pfam" id="PF00787">
    <property type="entry name" value="PX"/>
    <property type="match status" value="1"/>
</dbReference>
<dbReference type="InterPro" id="IPR036034">
    <property type="entry name" value="PDZ_sf"/>
</dbReference>
<keyword evidence="5" id="KW-0597">Phosphoprotein</keyword>
<dbReference type="Gene3D" id="3.30.1520.10">
    <property type="entry name" value="Phox-like domain"/>
    <property type="match status" value="1"/>
</dbReference>
<evidence type="ECO:0000256" key="9">
    <source>
        <dbReference type="ARBA" id="ARBA00023136"/>
    </source>
</evidence>
<evidence type="ECO:0000313" key="16">
    <source>
        <dbReference type="EMBL" id="KAK9390966.1"/>
    </source>
</evidence>
<feature type="compositionally biased region" description="Pro residues" evidence="12">
    <location>
        <begin position="35"/>
        <end position="51"/>
    </location>
</feature>
<dbReference type="PANTHER" id="PTHR12431:SF19">
    <property type="entry name" value="SORTING NEXIN-27"/>
    <property type="match status" value="1"/>
</dbReference>
<dbReference type="GO" id="GO:0005829">
    <property type="term" value="C:cytosol"/>
    <property type="evidence" value="ECO:0007669"/>
    <property type="project" value="UniProtKB-SubCell"/>
</dbReference>
<dbReference type="EMBL" id="JAOTOJ010000019">
    <property type="protein sequence ID" value="KAK9390966.1"/>
    <property type="molecule type" value="Genomic_DNA"/>
</dbReference>
<dbReference type="PROSITE" id="PS50195">
    <property type="entry name" value="PX"/>
    <property type="match status" value="1"/>
</dbReference>
<feature type="region of interest" description="Disordered" evidence="12">
    <location>
        <begin position="1"/>
        <end position="51"/>
    </location>
</feature>
<evidence type="ECO:0000256" key="6">
    <source>
        <dbReference type="ARBA" id="ARBA00022753"/>
    </source>
</evidence>
<dbReference type="AlphaFoldDB" id="A0AAW1AN70"/>
<dbReference type="GO" id="GO:0032266">
    <property type="term" value="F:phosphatidylinositol-3-phosphate binding"/>
    <property type="evidence" value="ECO:0007669"/>
    <property type="project" value="InterPro"/>
</dbReference>